<feature type="modified residue" description="Phosphocysteine; by EIIA" evidence="7">
    <location>
        <position position="7"/>
    </location>
</feature>
<keyword evidence="5" id="KW-0598">Phosphotransferase system</keyword>
<keyword evidence="3" id="KW-0762">Sugar transport</keyword>
<name>A0ABU0E933_9FIRM</name>
<evidence type="ECO:0000259" key="8">
    <source>
        <dbReference type="PROSITE" id="PS51100"/>
    </source>
</evidence>
<comment type="caution">
    <text evidence="9">The sequence shown here is derived from an EMBL/GenBank/DDBJ whole genome shotgun (WGS) entry which is preliminary data.</text>
</comment>
<dbReference type="InterPro" id="IPR003501">
    <property type="entry name" value="PTS_EIIB_2/3"/>
</dbReference>
<accession>A0ABU0E933</accession>
<evidence type="ECO:0000313" key="10">
    <source>
        <dbReference type="Proteomes" id="UP001230220"/>
    </source>
</evidence>
<keyword evidence="10" id="KW-1185">Reference proteome</keyword>
<dbReference type="InterPro" id="IPR013012">
    <property type="entry name" value="PTS_EIIB_3"/>
</dbReference>
<feature type="domain" description="PTS EIIB type-3" evidence="8">
    <location>
        <begin position="1"/>
        <end position="97"/>
    </location>
</feature>
<dbReference type="PROSITE" id="PS51100">
    <property type="entry name" value="PTS_EIIB_TYPE_3"/>
    <property type="match status" value="1"/>
</dbReference>
<evidence type="ECO:0000256" key="5">
    <source>
        <dbReference type="ARBA" id="ARBA00022683"/>
    </source>
</evidence>
<dbReference type="PANTHER" id="PTHR34581:SF2">
    <property type="entry name" value="PTS SYSTEM N,N'-DIACETYLCHITOBIOSE-SPECIFIC EIIB COMPONENT"/>
    <property type="match status" value="1"/>
</dbReference>
<evidence type="ECO:0000256" key="7">
    <source>
        <dbReference type="PROSITE-ProRule" id="PRU00423"/>
    </source>
</evidence>
<organism evidence="9 10">
    <name type="scientific">Breznakia pachnodae</name>
    <dbReference type="NCBI Taxonomy" id="265178"/>
    <lineage>
        <taxon>Bacteria</taxon>
        <taxon>Bacillati</taxon>
        <taxon>Bacillota</taxon>
        <taxon>Erysipelotrichia</taxon>
        <taxon>Erysipelotrichales</taxon>
        <taxon>Erysipelotrichaceae</taxon>
        <taxon>Breznakia</taxon>
    </lineage>
</organism>
<gene>
    <name evidence="9" type="ORF">J2S15_003766</name>
</gene>
<sequence>MNVLLVCAAGMSTSLLVNNMKAVAADKDRIEAFPESKLKDLIEEFDVVLVGPQIRYKYPDIESVCKKHNKACGLIDMAAYGQMNGTVVYKQAQELLK</sequence>
<evidence type="ECO:0000256" key="1">
    <source>
        <dbReference type="ARBA" id="ARBA00022448"/>
    </source>
</evidence>
<proteinExistence type="predicted"/>
<dbReference type="Gene3D" id="3.40.50.2300">
    <property type="match status" value="1"/>
</dbReference>
<evidence type="ECO:0000256" key="2">
    <source>
        <dbReference type="ARBA" id="ARBA00022553"/>
    </source>
</evidence>
<dbReference type="PANTHER" id="PTHR34581">
    <property type="entry name" value="PTS SYSTEM N,N'-DIACETYLCHITOBIOSE-SPECIFIC EIIB COMPONENT"/>
    <property type="match status" value="1"/>
</dbReference>
<keyword evidence="2" id="KW-0597">Phosphoprotein</keyword>
<evidence type="ECO:0000256" key="6">
    <source>
        <dbReference type="ARBA" id="ARBA00022777"/>
    </source>
</evidence>
<evidence type="ECO:0000256" key="3">
    <source>
        <dbReference type="ARBA" id="ARBA00022597"/>
    </source>
</evidence>
<evidence type="ECO:0000256" key="4">
    <source>
        <dbReference type="ARBA" id="ARBA00022679"/>
    </source>
</evidence>
<dbReference type="CDD" id="cd05564">
    <property type="entry name" value="PTS_IIB_chitobiose_lichenan"/>
    <property type="match status" value="1"/>
</dbReference>
<evidence type="ECO:0000313" key="9">
    <source>
        <dbReference type="EMBL" id="MDQ0363005.1"/>
    </source>
</evidence>
<reference evidence="9 10" key="1">
    <citation type="submission" date="2023-07" db="EMBL/GenBank/DDBJ databases">
        <title>Genomic Encyclopedia of Type Strains, Phase IV (KMG-IV): sequencing the most valuable type-strain genomes for metagenomic binning, comparative biology and taxonomic classification.</title>
        <authorList>
            <person name="Goeker M."/>
        </authorList>
    </citation>
    <scope>NUCLEOTIDE SEQUENCE [LARGE SCALE GENOMIC DNA]</scope>
    <source>
        <strain evidence="9 10">DSM 16784</strain>
    </source>
</reference>
<keyword evidence="4" id="KW-0808">Transferase</keyword>
<dbReference type="Pfam" id="PF02302">
    <property type="entry name" value="PTS_IIB"/>
    <property type="match status" value="1"/>
</dbReference>
<dbReference type="Proteomes" id="UP001230220">
    <property type="component" value="Unassembled WGS sequence"/>
</dbReference>
<keyword evidence="1" id="KW-0813">Transport</keyword>
<dbReference type="SUPFAM" id="SSF52794">
    <property type="entry name" value="PTS system IIB component-like"/>
    <property type="match status" value="1"/>
</dbReference>
<dbReference type="EMBL" id="JAUSUR010000009">
    <property type="protein sequence ID" value="MDQ0363005.1"/>
    <property type="molecule type" value="Genomic_DNA"/>
</dbReference>
<keyword evidence="6" id="KW-0418">Kinase</keyword>
<dbReference type="RefSeq" id="WP_307411424.1">
    <property type="nucleotide sequence ID" value="NZ_JAUSUR010000009.1"/>
</dbReference>
<protein>
    <submittedName>
        <fullName evidence="9">PTS system cellobiose-specific IIB component</fullName>
    </submittedName>
</protein>
<dbReference type="InterPro" id="IPR051819">
    <property type="entry name" value="PTS_sugar-specific_EIIB"/>
</dbReference>
<dbReference type="InterPro" id="IPR036095">
    <property type="entry name" value="PTS_EIIB-like_sf"/>
</dbReference>